<evidence type="ECO:0000259" key="2">
    <source>
        <dbReference type="Pfam" id="PF02517"/>
    </source>
</evidence>
<keyword evidence="1" id="KW-0812">Transmembrane</keyword>
<protein>
    <submittedName>
        <fullName evidence="3">CPBP family intramembrane metalloprotease</fullName>
    </submittedName>
</protein>
<feature type="transmembrane region" description="Helical" evidence="1">
    <location>
        <begin position="105"/>
        <end position="127"/>
    </location>
</feature>
<comment type="caution">
    <text evidence="3">The sequence shown here is derived from an EMBL/GenBank/DDBJ whole genome shotgun (WGS) entry which is preliminary data.</text>
</comment>
<keyword evidence="3" id="KW-0645">Protease</keyword>
<gene>
    <name evidence="3" type="ORF">GQF01_19810</name>
</gene>
<dbReference type="AlphaFoldDB" id="A0A6L8V2A8"/>
<keyword evidence="3" id="KW-0482">Metalloprotease</keyword>
<keyword evidence="1" id="KW-0472">Membrane</keyword>
<keyword evidence="1" id="KW-1133">Transmembrane helix</keyword>
<feature type="transmembrane region" description="Helical" evidence="1">
    <location>
        <begin position="174"/>
        <end position="194"/>
    </location>
</feature>
<keyword evidence="3" id="KW-0378">Hydrolase</keyword>
<dbReference type="RefSeq" id="WP_161408467.1">
    <property type="nucleotide sequence ID" value="NZ_WTUZ01000021.1"/>
</dbReference>
<dbReference type="Pfam" id="PF02517">
    <property type="entry name" value="Rce1-like"/>
    <property type="match status" value="1"/>
</dbReference>
<evidence type="ECO:0000313" key="4">
    <source>
        <dbReference type="Proteomes" id="UP000481087"/>
    </source>
</evidence>
<feature type="domain" description="CAAX prenyl protease 2/Lysostaphin resistance protein A-like" evidence="2">
    <location>
        <begin position="103"/>
        <end position="187"/>
    </location>
</feature>
<dbReference type="Proteomes" id="UP000481087">
    <property type="component" value="Unassembled WGS sequence"/>
</dbReference>
<evidence type="ECO:0000313" key="3">
    <source>
        <dbReference type="EMBL" id="MZQ84367.1"/>
    </source>
</evidence>
<keyword evidence="4" id="KW-1185">Reference proteome</keyword>
<dbReference type="InterPro" id="IPR003675">
    <property type="entry name" value="Rce1/LyrA-like_dom"/>
</dbReference>
<dbReference type="GO" id="GO:0080120">
    <property type="term" value="P:CAAX-box protein maturation"/>
    <property type="evidence" value="ECO:0007669"/>
    <property type="project" value="UniProtKB-ARBA"/>
</dbReference>
<dbReference type="GO" id="GO:0004175">
    <property type="term" value="F:endopeptidase activity"/>
    <property type="evidence" value="ECO:0007669"/>
    <property type="project" value="UniProtKB-ARBA"/>
</dbReference>
<reference evidence="3 4" key="1">
    <citation type="submission" date="2019-12" db="EMBL/GenBank/DDBJ databases">
        <title>Paenibacillus sp. nov. sp. isolated from soil.</title>
        <authorList>
            <person name="Kim J."/>
            <person name="Jeong S.E."/>
            <person name="Jung H.S."/>
            <person name="Jeon C.O."/>
        </authorList>
    </citation>
    <scope>NUCLEOTIDE SEQUENCE [LARGE SCALE GENOMIC DNA]</scope>
    <source>
        <strain evidence="3 4">5J-6</strain>
    </source>
</reference>
<dbReference type="GO" id="GO:0008237">
    <property type="term" value="F:metallopeptidase activity"/>
    <property type="evidence" value="ECO:0007669"/>
    <property type="project" value="UniProtKB-KW"/>
</dbReference>
<dbReference type="EMBL" id="WTUZ01000021">
    <property type="protein sequence ID" value="MZQ84367.1"/>
    <property type="molecule type" value="Genomic_DNA"/>
</dbReference>
<dbReference type="GO" id="GO:0006508">
    <property type="term" value="P:proteolysis"/>
    <property type="evidence" value="ECO:0007669"/>
    <property type="project" value="UniProtKB-KW"/>
</dbReference>
<organism evidence="3 4">
    <name type="scientific">Paenibacillus silvestris</name>
    <dbReference type="NCBI Taxonomy" id="2606219"/>
    <lineage>
        <taxon>Bacteria</taxon>
        <taxon>Bacillati</taxon>
        <taxon>Bacillota</taxon>
        <taxon>Bacilli</taxon>
        <taxon>Bacillales</taxon>
        <taxon>Paenibacillaceae</taxon>
        <taxon>Paenibacillus</taxon>
    </lineage>
</organism>
<feature type="transmembrane region" description="Helical" evidence="1">
    <location>
        <begin position="24"/>
        <end position="45"/>
    </location>
</feature>
<name>A0A6L8V2A8_9BACL</name>
<proteinExistence type="predicted"/>
<feature type="transmembrane region" description="Helical" evidence="1">
    <location>
        <begin position="65"/>
        <end position="85"/>
    </location>
</feature>
<feature type="transmembrane region" description="Helical" evidence="1">
    <location>
        <begin position="148"/>
        <end position="168"/>
    </location>
</feature>
<sequence length="203" mass="23417">MKKFDFKNIRFGKVDVNDLNDRTLLLNLYITQLLTLIIGIIIIFFQSNHKFISMFTIQGGWKIPIWGSLFAIAVLGIDMLISRWVPKEVSDDGGINEMIFGQRPIWHIALISFIVAICEEVLFRGAIQHAWGPYWTSILFAAIHIRYLQHWLMTGMVFSISYGLGWIYLQTGSLWAPIIAHFIIDFVMGCILRFGKEEEEQST</sequence>
<accession>A0A6L8V2A8</accession>
<evidence type="ECO:0000256" key="1">
    <source>
        <dbReference type="SAM" id="Phobius"/>
    </source>
</evidence>